<dbReference type="SUPFAM" id="SSF50249">
    <property type="entry name" value="Nucleic acid-binding proteins"/>
    <property type="match status" value="1"/>
</dbReference>
<dbReference type="Pfam" id="PF01796">
    <property type="entry name" value="OB_ChsH2_C"/>
    <property type="match status" value="1"/>
</dbReference>
<evidence type="ECO:0000259" key="1">
    <source>
        <dbReference type="Pfam" id="PF01796"/>
    </source>
</evidence>
<accession>A0A1H2JAW5</accession>
<evidence type="ECO:0000313" key="3">
    <source>
        <dbReference type="Proteomes" id="UP000183180"/>
    </source>
</evidence>
<reference evidence="2 3" key="1">
    <citation type="submission" date="2016-10" db="EMBL/GenBank/DDBJ databases">
        <authorList>
            <person name="de Groot N.N."/>
        </authorList>
    </citation>
    <scope>NUCLEOTIDE SEQUENCE [LARGE SCALE GENOMIC DNA]</scope>
    <source>
        <strain evidence="2 3">DSM 44215</strain>
    </source>
</reference>
<dbReference type="InterPro" id="IPR002878">
    <property type="entry name" value="ChsH2_C"/>
</dbReference>
<dbReference type="PANTHER" id="PTHR34075:SF5">
    <property type="entry name" value="BLR3430 PROTEIN"/>
    <property type="match status" value="1"/>
</dbReference>
<dbReference type="OrthoDB" id="3632656at2"/>
<sequence>MEQADGVWTVSGSRCGQCRRAIAYAWPHCPGCAGNVNPERFGDTGTVWSRTVVNIAVGTHVPPYEIAYVDLDHGPRVLAHVTGAPVAIGRAVRLLAPSAEGDLQVEAVGA</sequence>
<dbReference type="PANTHER" id="PTHR34075">
    <property type="entry name" value="BLR3430 PROTEIN"/>
    <property type="match status" value="1"/>
</dbReference>
<name>A0A1H2JAW5_9ACTN</name>
<dbReference type="AlphaFoldDB" id="A0A1H2JAW5"/>
<organism evidence="2 3">
    <name type="scientific">Gordonia westfalica</name>
    <dbReference type="NCBI Taxonomy" id="158898"/>
    <lineage>
        <taxon>Bacteria</taxon>
        <taxon>Bacillati</taxon>
        <taxon>Actinomycetota</taxon>
        <taxon>Actinomycetes</taxon>
        <taxon>Mycobacteriales</taxon>
        <taxon>Gordoniaceae</taxon>
        <taxon>Gordonia</taxon>
    </lineage>
</organism>
<dbReference type="EMBL" id="FNLM01000034">
    <property type="protein sequence ID" value="SDU53285.1"/>
    <property type="molecule type" value="Genomic_DNA"/>
</dbReference>
<dbReference type="STRING" id="158898.SAMN04488548_1341903"/>
<proteinExistence type="predicted"/>
<dbReference type="Proteomes" id="UP000183180">
    <property type="component" value="Unassembled WGS sequence"/>
</dbReference>
<gene>
    <name evidence="2" type="ORF">SAMN04488548_1341903</name>
</gene>
<dbReference type="InterPro" id="IPR012340">
    <property type="entry name" value="NA-bd_OB-fold"/>
</dbReference>
<evidence type="ECO:0000313" key="2">
    <source>
        <dbReference type="EMBL" id="SDU53285.1"/>
    </source>
</evidence>
<feature type="domain" description="ChsH2 C-terminal OB-fold" evidence="1">
    <location>
        <begin position="41"/>
        <end position="94"/>
    </location>
</feature>
<dbReference type="InterPro" id="IPR052513">
    <property type="entry name" value="Thioester_dehydratase-like"/>
</dbReference>
<protein>
    <submittedName>
        <fullName evidence="2">DUF35 OB-fold domain-containing protein, acyl-CoA-associated</fullName>
    </submittedName>
</protein>